<dbReference type="InterPro" id="IPR007684">
    <property type="entry name" value="Znf_Ogr/Delta"/>
</dbReference>
<dbReference type="OrthoDB" id="6895359at2"/>
<proteinExistence type="predicted"/>
<dbReference type="EMBL" id="MRUL01000010">
    <property type="protein sequence ID" value="OON39265.1"/>
    <property type="molecule type" value="Genomic_DNA"/>
</dbReference>
<dbReference type="Pfam" id="PF04606">
    <property type="entry name" value="Ogr_Delta"/>
    <property type="match status" value="1"/>
</dbReference>
<dbReference type="RefSeq" id="WP_078003530.1">
    <property type="nucleotide sequence ID" value="NZ_MRUL01000010.1"/>
</dbReference>
<organism evidence="2 3">
    <name type="scientific">Izhakiella australiensis</name>
    <dbReference type="NCBI Taxonomy" id="1926881"/>
    <lineage>
        <taxon>Bacteria</taxon>
        <taxon>Pseudomonadati</taxon>
        <taxon>Pseudomonadota</taxon>
        <taxon>Gammaproteobacteria</taxon>
        <taxon>Enterobacterales</taxon>
        <taxon>Erwiniaceae</taxon>
        <taxon>Izhakiella</taxon>
    </lineage>
</organism>
<dbReference type="STRING" id="1926881.BTJ39_14415"/>
<name>A0A1S8YK56_9GAMM</name>
<dbReference type="Proteomes" id="UP000190667">
    <property type="component" value="Unassembled WGS sequence"/>
</dbReference>
<evidence type="ECO:0000259" key="1">
    <source>
        <dbReference type="Pfam" id="PF04606"/>
    </source>
</evidence>
<feature type="domain" description="Zinc finger Ogr/Delta-type" evidence="1">
    <location>
        <begin position="3"/>
        <end position="47"/>
    </location>
</feature>
<sequence length="64" mass="7264">MFRCPFCGAMARTRTSRRLSDHTIRQYHQCQNLECSESFTTLNAFERRVSSRDAPATLPPAAGD</sequence>
<comment type="caution">
    <text evidence="2">The sequence shown here is derived from an EMBL/GenBank/DDBJ whole genome shotgun (WGS) entry which is preliminary data.</text>
</comment>
<accession>A0A1S8YK56</accession>
<evidence type="ECO:0000313" key="2">
    <source>
        <dbReference type="EMBL" id="OON39265.1"/>
    </source>
</evidence>
<gene>
    <name evidence="2" type="ORF">BTJ39_14415</name>
</gene>
<protein>
    <recommendedName>
        <fullName evidence="1">Zinc finger Ogr/Delta-type domain-containing protein</fullName>
    </recommendedName>
</protein>
<reference evidence="2 3" key="1">
    <citation type="submission" date="2016-12" db="EMBL/GenBank/DDBJ databases">
        <title>Izhakiella australiana sp. nov. of genus Izhakiella isolated from Australian desert.</title>
        <authorList>
            <person name="Ji M."/>
        </authorList>
    </citation>
    <scope>NUCLEOTIDE SEQUENCE [LARGE SCALE GENOMIC DNA]</scope>
    <source>
        <strain evidence="2 3">D4N98</strain>
    </source>
</reference>
<evidence type="ECO:0000313" key="3">
    <source>
        <dbReference type="Proteomes" id="UP000190667"/>
    </source>
</evidence>
<dbReference type="AlphaFoldDB" id="A0A1S8YK56"/>
<keyword evidence="3" id="KW-1185">Reference proteome</keyword>